<protein>
    <recommendedName>
        <fullName evidence="4 12">4-hydroxy-tetrahydrodipicolinate synthase</fullName>
        <shortName evidence="12">HTPA synthase</shortName>
        <ecNumber evidence="4 12">4.3.3.7</ecNumber>
    </recommendedName>
</protein>
<evidence type="ECO:0000256" key="1">
    <source>
        <dbReference type="ARBA" id="ARBA00003294"/>
    </source>
</evidence>
<accession>A0ABY4C6M0</accession>
<sequence>MKDFRGTFTALITPFKNDKIDFSSLDRLLKQQLDGGINGFVVNGTTAESPTLSSSEVSELFKHIRSSVGPSVPLIVGTGSNNTAKSIEDSKKAEAMGADAILVVVPYYNKPPQRGLYEHFKAIASSVNIPTLLYNVPGRTVTSLAPETVTNLSKVKGVIGIKEATGKIDLASEIMKACGKDFVMLSGDDGTYVEFLAAGGHGVISVATHVIPKQMVQWRQWASEGQIEKARTDINKYMNLINLLFVEANPIPVKKALQLMGVIDSASMRLPLVELSPEHTESLHAEMKKVGLV</sequence>
<comment type="pathway">
    <text evidence="2 12">Amino-acid biosynthesis; L-lysine biosynthesis via DAP pathway; (S)-tetrahydrodipicolinate from L-aspartate: step 3/4.</text>
</comment>
<keyword evidence="10 12" id="KW-0704">Schiff base</keyword>
<dbReference type="InterPro" id="IPR020625">
    <property type="entry name" value="Schiff_base-form_aldolases_AS"/>
</dbReference>
<dbReference type="EMBL" id="CP093442">
    <property type="protein sequence ID" value="UOF00354.1"/>
    <property type="molecule type" value="Genomic_DNA"/>
</dbReference>
<evidence type="ECO:0000256" key="3">
    <source>
        <dbReference type="ARBA" id="ARBA00007592"/>
    </source>
</evidence>
<comment type="similarity">
    <text evidence="3 12 13">Belongs to the DapA family.</text>
</comment>
<feature type="binding site" evidence="12">
    <location>
        <position position="204"/>
    </location>
    <ligand>
        <name>pyruvate</name>
        <dbReference type="ChEBI" id="CHEBI:15361"/>
    </ligand>
</feature>
<name>A0ABY4C6M0_9BACT</name>
<comment type="subunit">
    <text evidence="12">Homotetramer; dimer of dimers.</text>
</comment>
<evidence type="ECO:0000256" key="2">
    <source>
        <dbReference type="ARBA" id="ARBA00005120"/>
    </source>
</evidence>
<dbReference type="RefSeq" id="WP_243536220.1">
    <property type="nucleotide sequence ID" value="NZ_CP093442.1"/>
</dbReference>
<dbReference type="NCBIfam" id="TIGR00674">
    <property type="entry name" value="dapA"/>
    <property type="match status" value="1"/>
</dbReference>
<evidence type="ECO:0000256" key="6">
    <source>
        <dbReference type="ARBA" id="ARBA00022605"/>
    </source>
</evidence>
<evidence type="ECO:0000313" key="15">
    <source>
        <dbReference type="Proteomes" id="UP000830116"/>
    </source>
</evidence>
<keyword evidence="5 12" id="KW-0963">Cytoplasm</keyword>
<feature type="active site" description="Schiff-base intermediate with substrate" evidence="12">
    <location>
        <position position="162"/>
    </location>
</feature>
<organism evidence="14 15">
    <name type="scientific">Bdellovibrio reynosensis</name>
    <dbReference type="NCBI Taxonomy" id="2835041"/>
    <lineage>
        <taxon>Bacteria</taxon>
        <taxon>Pseudomonadati</taxon>
        <taxon>Bdellovibrionota</taxon>
        <taxon>Bdellovibrionia</taxon>
        <taxon>Bdellovibrionales</taxon>
        <taxon>Pseudobdellovibrionaceae</taxon>
        <taxon>Bdellovibrio</taxon>
    </lineage>
</organism>
<keyword evidence="15" id="KW-1185">Reference proteome</keyword>
<dbReference type="SMART" id="SM01130">
    <property type="entry name" value="DHDPS"/>
    <property type="match status" value="1"/>
</dbReference>
<evidence type="ECO:0000256" key="12">
    <source>
        <dbReference type="HAMAP-Rule" id="MF_00418"/>
    </source>
</evidence>
<evidence type="ECO:0000256" key="5">
    <source>
        <dbReference type="ARBA" id="ARBA00022490"/>
    </source>
</evidence>
<comment type="subcellular location">
    <subcellularLocation>
        <location evidence="12">Cytoplasm</location>
    </subcellularLocation>
</comment>
<dbReference type="CDD" id="cd00950">
    <property type="entry name" value="DHDPS"/>
    <property type="match status" value="1"/>
</dbReference>
<feature type="binding site" evidence="12">
    <location>
        <position position="46"/>
    </location>
    <ligand>
        <name>pyruvate</name>
        <dbReference type="ChEBI" id="CHEBI:15361"/>
    </ligand>
</feature>
<comment type="caution">
    <text evidence="12">Was originally thought to be a dihydrodipicolinate synthase (DHDPS), catalyzing the condensation of (S)-aspartate-beta-semialdehyde [(S)-ASA] and pyruvate to dihydrodipicolinate (DHDP). However, it was shown in E.coli that the product of the enzymatic reaction is not dihydrodipicolinate but in fact (4S)-4-hydroxy-2,3,4,5-tetrahydro-(2S)-dipicolinic acid (HTPA), and that the consecutive dehydration reaction leading to DHDP is not spontaneous but catalyzed by DapB.</text>
</comment>
<evidence type="ECO:0000256" key="10">
    <source>
        <dbReference type="ARBA" id="ARBA00023270"/>
    </source>
</evidence>
<dbReference type="Pfam" id="PF00701">
    <property type="entry name" value="DHDPS"/>
    <property type="match status" value="1"/>
</dbReference>
<comment type="function">
    <text evidence="1 12">Catalyzes the condensation of (S)-aspartate-beta-semialdehyde [(S)-ASA] and pyruvate to 4-hydroxy-tetrahydrodipicolinate (HTPA).</text>
</comment>
<evidence type="ECO:0000256" key="4">
    <source>
        <dbReference type="ARBA" id="ARBA00012086"/>
    </source>
</evidence>
<keyword evidence="8 12" id="KW-0457">Lysine biosynthesis</keyword>
<feature type="site" description="Part of a proton relay during catalysis" evidence="12">
    <location>
        <position position="45"/>
    </location>
</feature>
<gene>
    <name evidence="12 14" type="primary">dapA</name>
    <name evidence="14" type="ORF">MNR06_11665</name>
</gene>
<dbReference type="SUPFAM" id="SSF51569">
    <property type="entry name" value="Aldolase"/>
    <property type="match status" value="1"/>
</dbReference>
<dbReference type="EC" id="4.3.3.7" evidence="4 12"/>
<evidence type="ECO:0000256" key="7">
    <source>
        <dbReference type="ARBA" id="ARBA00022915"/>
    </source>
</evidence>
<dbReference type="GO" id="GO:0008840">
    <property type="term" value="F:4-hydroxy-tetrahydrodipicolinate synthase activity"/>
    <property type="evidence" value="ECO:0007669"/>
    <property type="project" value="UniProtKB-EC"/>
</dbReference>
<keyword evidence="7 12" id="KW-0220">Diaminopimelate biosynthesis</keyword>
<evidence type="ECO:0000256" key="9">
    <source>
        <dbReference type="ARBA" id="ARBA00023239"/>
    </source>
</evidence>
<evidence type="ECO:0000256" key="13">
    <source>
        <dbReference type="PIRNR" id="PIRNR001365"/>
    </source>
</evidence>
<dbReference type="PIRSF" id="PIRSF001365">
    <property type="entry name" value="DHDPS"/>
    <property type="match status" value="1"/>
</dbReference>
<dbReference type="InterPro" id="IPR005263">
    <property type="entry name" value="DapA"/>
</dbReference>
<keyword evidence="6 12" id="KW-0028">Amino-acid biosynthesis</keyword>
<comment type="catalytic activity">
    <reaction evidence="11 12">
        <text>L-aspartate 4-semialdehyde + pyruvate = (2S,4S)-4-hydroxy-2,3,4,5-tetrahydrodipicolinate + H2O + H(+)</text>
        <dbReference type="Rhea" id="RHEA:34171"/>
        <dbReference type="ChEBI" id="CHEBI:15361"/>
        <dbReference type="ChEBI" id="CHEBI:15377"/>
        <dbReference type="ChEBI" id="CHEBI:15378"/>
        <dbReference type="ChEBI" id="CHEBI:67139"/>
        <dbReference type="ChEBI" id="CHEBI:537519"/>
        <dbReference type="EC" id="4.3.3.7"/>
    </reaction>
</comment>
<dbReference type="PROSITE" id="PS00666">
    <property type="entry name" value="DHDPS_2"/>
    <property type="match status" value="1"/>
</dbReference>
<dbReference type="PRINTS" id="PR00146">
    <property type="entry name" value="DHPICSNTHASE"/>
</dbReference>
<keyword evidence="9 12" id="KW-0456">Lyase</keyword>
<reference evidence="14" key="1">
    <citation type="submission" date="2022-03" db="EMBL/GenBank/DDBJ databases">
        <title>Genome Identification and Characterization of new species Bdellovibrio reynosense LBG001 sp. nov. from a Mexico soil sample.</title>
        <authorList>
            <person name="Camilli A."/>
            <person name="Ajao Y."/>
            <person name="Guo X."/>
        </authorList>
    </citation>
    <scope>NUCLEOTIDE SEQUENCE</scope>
    <source>
        <strain evidence="14">LBG001</strain>
    </source>
</reference>
<evidence type="ECO:0000256" key="8">
    <source>
        <dbReference type="ARBA" id="ARBA00023154"/>
    </source>
</evidence>
<evidence type="ECO:0000256" key="11">
    <source>
        <dbReference type="ARBA" id="ARBA00047836"/>
    </source>
</evidence>
<dbReference type="InterPro" id="IPR013785">
    <property type="entry name" value="Aldolase_TIM"/>
</dbReference>
<proteinExistence type="inferred from homology"/>
<dbReference type="Gene3D" id="3.20.20.70">
    <property type="entry name" value="Aldolase class I"/>
    <property type="match status" value="1"/>
</dbReference>
<dbReference type="InterPro" id="IPR002220">
    <property type="entry name" value="DapA-like"/>
</dbReference>
<dbReference type="HAMAP" id="MF_00418">
    <property type="entry name" value="DapA"/>
    <property type="match status" value="1"/>
</dbReference>
<dbReference type="Proteomes" id="UP000830116">
    <property type="component" value="Chromosome"/>
</dbReference>
<feature type="active site" description="Proton donor/acceptor" evidence="12">
    <location>
        <position position="134"/>
    </location>
</feature>
<evidence type="ECO:0000313" key="14">
    <source>
        <dbReference type="EMBL" id="UOF00354.1"/>
    </source>
</evidence>
<dbReference type="PANTHER" id="PTHR12128">
    <property type="entry name" value="DIHYDRODIPICOLINATE SYNTHASE"/>
    <property type="match status" value="1"/>
</dbReference>
<feature type="site" description="Part of a proton relay during catalysis" evidence="12">
    <location>
        <position position="108"/>
    </location>
</feature>
<dbReference type="PANTHER" id="PTHR12128:SF66">
    <property type="entry name" value="4-HYDROXY-2-OXOGLUTARATE ALDOLASE, MITOCHONDRIAL"/>
    <property type="match status" value="1"/>
</dbReference>